<dbReference type="Gene3D" id="3.90.25.10">
    <property type="entry name" value="UDP-galactose 4-epimerase, domain 1"/>
    <property type="match status" value="1"/>
</dbReference>
<dbReference type="EMBL" id="CP034438">
    <property type="protein sequence ID" value="AZN29014.1"/>
    <property type="molecule type" value="Genomic_DNA"/>
</dbReference>
<proteinExistence type="predicted"/>
<name>A0A3Q8WS56_9ACTO</name>
<reference evidence="2 3" key="1">
    <citation type="submission" date="2018-12" db="EMBL/GenBank/DDBJ databases">
        <title>Complete genome sequence of Flaviflexus salsibiostraticola KCTC 33148.</title>
        <authorList>
            <person name="Bae J.-W."/>
        </authorList>
    </citation>
    <scope>NUCLEOTIDE SEQUENCE [LARGE SCALE GENOMIC DNA]</scope>
    <source>
        <strain evidence="2 3">KCTC 33148</strain>
    </source>
</reference>
<dbReference type="SUPFAM" id="SSF51735">
    <property type="entry name" value="NAD(P)-binding Rossmann-fold domains"/>
    <property type="match status" value="1"/>
</dbReference>
<accession>A0A3Q8WS56</accession>
<dbReference type="PANTHER" id="PTHR43000">
    <property type="entry name" value="DTDP-D-GLUCOSE 4,6-DEHYDRATASE-RELATED"/>
    <property type="match status" value="1"/>
</dbReference>
<protein>
    <submittedName>
        <fullName evidence="2">NAD-dependent epimerase/dehydratase family protein</fullName>
    </submittedName>
</protein>
<dbReference type="InterPro" id="IPR036291">
    <property type="entry name" value="NAD(P)-bd_dom_sf"/>
</dbReference>
<evidence type="ECO:0000259" key="1">
    <source>
        <dbReference type="Pfam" id="PF16363"/>
    </source>
</evidence>
<dbReference type="InterPro" id="IPR016040">
    <property type="entry name" value="NAD(P)-bd_dom"/>
</dbReference>
<dbReference type="AlphaFoldDB" id="A0A3Q8WS56"/>
<dbReference type="Pfam" id="PF16363">
    <property type="entry name" value="GDP_Man_Dehyd"/>
    <property type="match status" value="1"/>
</dbReference>
<dbReference type="KEGG" id="fsl:EJO69_00905"/>
<organism evidence="2 3">
    <name type="scientific">Flaviflexus salsibiostraticola</name>
    <dbReference type="NCBI Taxonomy" id="1282737"/>
    <lineage>
        <taxon>Bacteria</taxon>
        <taxon>Bacillati</taxon>
        <taxon>Actinomycetota</taxon>
        <taxon>Actinomycetes</taxon>
        <taxon>Actinomycetales</taxon>
        <taxon>Actinomycetaceae</taxon>
        <taxon>Flaviflexus</taxon>
    </lineage>
</organism>
<gene>
    <name evidence="2" type="ORF">EJO69_00905</name>
</gene>
<dbReference type="OrthoDB" id="9801785at2"/>
<evidence type="ECO:0000313" key="2">
    <source>
        <dbReference type="EMBL" id="AZN29014.1"/>
    </source>
</evidence>
<feature type="domain" description="NAD(P)-binding" evidence="1">
    <location>
        <begin position="11"/>
        <end position="310"/>
    </location>
</feature>
<sequence>MSGLDGARIVVTGGAGFIGSHTVDALLGTHPAHVLVLDSLVNGSEENLSQWEGDSRLSLVVGDIRDRGLVDSVMAGADVVFHLACLGVRHSLHSPVANHEVNATGSLMVALAARDAGVSRLVHVSSSEVFGTARTVPMDENHPTWPETVYGAGKLAGEAYSRAMFRTFGTPVVVVRPFNTYGPRSHAEGDSGEIIPRTIVRMANGERPVLYGDGNQTRDFMHVSDTAAGLLALAECDEAIGRTVTIGTGVETTMREVCRLIADALGRPDLTPRMLPGRPGDVLRLCADGTTMARLTGFTPTVTLADGIADLVDWFAGRATEDMLIEDLNWERDEVAP</sequence>
<keyword evidence="3" id="KW-1185">Reference proteome</keyword>
<dbReference type="RefSeq" id="WP_126037963.1">
    <property type="nucleotide sequence ID" value="NZ_CP034438.1"/>
</dbReference>
<dbReference type="Gene3D" id="3.40.50.720">
    <property type="entry name" value="NAD(P)-binding Rossmann-like Domain"/>
    <property type="match status" value="1"/>
</dbReference>
<evidence type="ECO:0000313" key="3">
    <source>
        <dbReference type="Proteomes" id="UP000270021"/>
    </source>
</evidence>
<dbReference type="Proteomes" id="UP000270021">
    <property type="component" value="Chromosome"/>
</dbReference>